<organism evidence="2 3">
    <name type="scientific">Phytohabitans suffuscus</name>
    <dbReference type="NCBI Taxonomy" id="624315"/>
    <lineage>
        <taxon>Bacteria</taxon>
        <taxon>Bacillati</taxon>
        <taxon>Actinomycetota</taxon>
        <taxon>Actinomycetes</taxon>
        <taxon>Micromonosporales</taxon>
        <taxon>Micromonosporaceae</taxon>
    </lineage>
</organism>
<keyword evidence="1" id="KW-1133">Transmembrane helix</keyword>
<sequence>MTISESTGPDLTVFVPDVPIDEEGTTGTVAPGEQTELGYLVANFGDEAVGALKLTIQLPEHVTFVEQEEGCEYSADNRTATCSYDFALIPADEDTGEGGPYSAAGFFNLIKVAEDAPAPSVLDGGLVSAEGTVLREPRVESFRAASALPEGVEGLSAKDVDESDNSDEFSVHVAGSGGGGGGELPVTGVQAGLIGGVGLLVVAGGGAMLLMSRRRRVVLAVPDDEKPTV</sequence>
<feature type="transmembrane region" description="Helical" evidence="1">
    <location>
        <begin position="191"/>
        <end position="210"/>
    </location>
</feature>
<keyword evidence="3" id="KW-1185">Reference proteome</keyword>
<evidence type="ECO:0000256" key="1">
    <source>
        <dbReference type="SAM" id="Phobius"/>
    </source>
</evidence>
<protein>
    <recommendedName>
        <fullName evidence="4">Gram-positive cocci surface proteins LPxTG domain-containing protein</fullName>
    </recommendedName>
</protein>
<evidence type="ECO:0000313" key="3">
    <source>
        <dbReference type="Proteomes" id="UP000503011"/>
    </source>
</evidence>
<evidence type="ECO:0008006" key="4">
    <source>
        <dbReference type="Google" id="ProtNLM"/>
    </source>
</evidence>
<dbReference type="RefSeq" id="WP_173164350.1">
    <property type="nucleotide sequence ID" value="NZ_AP022871.1"/>
</dbReference>
<gene>
    <name evidence="2" type="ORF">Psuf_086680</name>
</gene>
<dbReference type="AlphaFoldDB" id="A0A6F8YYV7"/>
<proteinExistence type="predicted"/>
<reference evidence="2 3" key="2">
    <citation type="submission" date="2020-03" db="EMBL/GenBank/DDBJ databases">
        <authorList>
            <person name="Ichikawa N."/>
            <person name="Kimura A."/>
            <person name="Kitahashi Y."/>
            <person name="Uohara A."/>
        </authorList>
    </citation>
    <scope>NUCLEOTIDE SEQUENCE [LARGE SCALE GENOMIC DNA]</scope>
    <source>
        <strain evidence="2 3">NBRC 105367</strain>
    </source>
</reference>
<keyword evidence="1" id="KW-0472">Membrane</keyword>
<name>A0A6F8YYV7_9ACTN</name>
<evidence type="ECO:0000313" key="2">
    <source>
        <dbReference type="EMBL" id="BCB91355.1"/>
    </source>
</evidence>
<keyword evidence="1" id="KW-0812">Transmembrane</keyword>
<dbReference type="Proteomes" id="UP000503011">
    <property type="component" value="Chromosome"/>
</dbReference>
<reference evidence="2 3" key="1">
    <citation type="submission" date="2020-03" db="EMBL/GenBank/DDBJ databases">
        <title>Whole genome shotgun sequence of Phytohabitans suffuscus NBRC 105367.</title>
        <authorList>
            <person name="Komaki H."/>
            <person name="Tamura T."/>
        </authorList>
    </citation>
    <scope>NUCLEOTIDE SEQUENCE [LARGE SCALE GENOMIC DNA]</scope>
    <source>
        <strain evidence="2 3">NBRC 105367</strain>
    </source>
</reference>
<dbReference type="KEGG" id="psuu:Psuf_086680"/>
<dbReference type="EMBL" id="AP022871">
    <property type="protein sequence ID" value="BCB91355.1"/>
    <property type="molecule type" value="Genomic_DNA"/>
</dbReference>
<accession>A0A6F8YYV7</accession>